<organism evidence="1 2">
    <name type="scientific">Coemansia aciculifera</name>
    <dbReference type="NCBI Taxonomy" id="417176"/>
    <lineage>
        <taxon>Eukaryota</taxon>
        <taxon>Fungi</taxon>
        <taxon>Fungi incertae sedis</taxon>
        <taxon>Zoopagomycota</taxon>
        <taxon>Kickxellomycotina</taxon>
        <taxon>Kickxellomycetes</taxon>
        <taxon>Kickxellales</taxon>
        <taxon>Kickxellaceae</taxon>
        <taxon>Coemansia</taxon>
    </lineage>
</organism>
<protein>
    <submittedName>
        <fullName evidence="1">Glycoside hydrolase, 38 vacuolar alpha mannosidase</fullName>
        <ecNumber evidence="1">3.2.1.24</ecNumber>
    </submittedName>
</protein>
<name>A0ACC1LX09_9FUNG</name>
<comment type="caution">
    <text evidence="1">The sequence shown here is derived from an EMBL/GenBank/DDBJ whole genome shotgun (WGS) entry which is preliminary data.</text>
</comment>
<sequence>MSYVQKHPALTKDRLLHFMANNMQNDVNLCAALYEGRVSGAPHVKLELWAANGLERPTFAEAVTQEYKPIDVGYSFGPSWASHWVRATLVVPAEFGGKEV</sequence>
<accession>A0ACC1LX09</accession>
<gene>
    <name evidence="1" type="primary">AMS1_2</name>
    <name evidence="1" type="ORF">IWW38_005037</name>
</gene>
<reference evidence="1" key="1">
    <citation type="submission" date="2022-07" db="EMBL/GenBank/DDBJ databases">
        <title>Phylogenomic reconstructions and comparative analyses of Kickxellomycotina fungi.</title>
        <authorList>
            <person name="Reynolds N.K."/>
            <person name="Stajich J.E."/>
            <person name="Barry K."/>
            <person name="Grigoriev I.V."/>
            <person name="Crous P."/>
            <person name="Smith M.E."/>
        </authorList>
    </citation>
    <scope>NUCLEOTIDE SEQUENCE</scope>
    <source>
        <strain evidence="1">CBS 190363</strain>
    </source>
</reference>
<feature type="non-terminal residue" evidence="1">
    <location>
        <position position="100"/>
    </location>
</feature>
<proteinExistence type="predicted"/>
<evidence type="ECO:0000313" key="2">
    <source>
        <dbReference type="Proteomes" id="UP001139981"/>
    </source>
</evidence>
<keyword evidence="2" id="KW-1185">Reference proteome</keyword>
<dbReference type="EMBL" id="JANBVB010002122">
    <property type="protein sequence ID" value="KAJ2887932.1"/>
    <property type="molecule type" value="Genomic_DNA"/>
</dbReference>
<dbReference type="EC" id="3.2.1.24" evidence="1"/>
<evidence type="ECO:0000313" key="1">
    <source>
        <dbReference type="EMBL" id="KAJ2887932.1"/>
    </source>
</evidence>
<keyword evidence="1" id="KW-0378">Hydrolase</keyword>
<dbReference type="Proteomes" id="UP001139981">
    <property type="component" value="Unassembled WGS sequence"/>
</dbReference>
<keyword evidence="1" id="KW-0326">Glycosidase</keyword>